<dbReference type="RefSeq" id="WP_000182451.1">
    <property type="nucleotide sequence ID" value="NZ_PKIB01000001.1"/>
</dbReference>
<protein>
    <submittedName>
        <fullName evidence="1">Uncharacterized protein</fullName>
    </submittedName>
</protein>
<gene>
    <name evidence="1" type="ORF">CYK21_00870</name>
</gene>
<evidence type="ECO:0000313" key="2">
    <source>
        <dbReference type="Proteomes" id="UP000235073"/>
    </source>
</evidence>
<evidence type="ECO:0000313" key="1">
    <source>
        <dbReference type="EMBL" id="PLA54696.1"/>
    </source>
</evidence>
<dbReference type="EMBL" id="PKIB01000001">
    <property type="protein sequence ID" value="PLA54696.1"/>
    <property type="molecule type" value="Genomic_DNA"/>
</dbReference>
<comment type="caution">
    <text evidence="1">The sequence shown here is derived from an EMBL/GenBank/DDBJ whole genome shotgun (WGS) entry which is preliminary data.</text>
</comment>
<accession>A0A2I1YIP9</accession>
<reference evidence="1 2" key="1">
    <citation type="submission" date="2017-12" db="EMBL/GenBank/DDBJ databases">
        <title>Phylogenetic diversity of female urinary microbiome.</title>
        <authorList>
            <person name="Thomas-White K."/>
            <person name="Wolfe A.J."/>
        </authorList>
    </citation>
    <scope>NUCLEOTIDE SEQUENCE [LARGE SCALE GENOMIC DNA]</scope>
    <source>
        <strain evidence="1 2">UMB0733</strain>
    </source>
</reference>
<dbReference type="GeneID" id="64018451"/>
<proteinExistence type="predicted"/>
<sequence>MTNKKAFYYFHHDLSKKDKGGIDPIYTGKNLLFLLWWTFIHTDYDNYVDIEPGVQDDINKAVRETKEFREFYESELQLYRIKQELKNYNIHFAYATDKELERYNAQFGYETSEEHKGKMLIGIAPTDEETYVRGYLKFIEDISNDDTRFGIYHRLIKSEKTMLPIEQINYIKKLTKKNLK</sequence>
<organism evidence="1 2">
    <name type="scientific">Streptococcus macedonicus</name>
    <name type="common">Streptococcus gallolyticus macedonicus</name>
    <dbReference type="NCBI Taxonomy" id="59310"/>
    <lineage>
        <taxon>Bacteria</taxon>
        <taxon>Bacillati</taxon>
        <taxon>Bacillota</taxon>
        <taxon>Bacilli</taxon>
        <taxon>Lactobacillales</taxon>
        <taxon>Streptococcaceae</taxon>
        <taxon>Streptococcus</taxon>
    </lineage>
</organism>
<dbReference type="Proteomes" id="UP000235073">
    <property type="component" value="Unassembled WGS sequence"/>
</dbReference>
<dbReference type="AlphaFoldDB" id="A0A2I1YIP9"/>
<name>A0A2I1YIP9_STRMC</name>